<sequence length="198" mass="22747">MILEEIYMKAIGLIILLVFYFVYIGKMVLQRRQGIQTDQIAKGSRRDKVFYIELIMKAATYSVVIIEVISIVFVKPVVPSHVRFLGMILGFVGDVVFALAVITMKDNWRAGIAENDKTEMVTAGIYQFSRNPAFLGFDLVYLGIVLMFFNWVLLLFSVFAVVMLHLQILQEEKYLPQVFGEAYLLYCSKVCRYLGTKR</sequence>
<dbReference type="GO" id="GO:0004671">
    <property type="term" value="F:protein C-terminal S-isoprenylcysteine carboxyl O-methyltransferase activity"/>
    <property type="evidence" value="ECO:0007669"/>
    <property type="project" value="InterPro"/>
</dbReference>
<dbReference type="PANTHER" id="PTHR12714:SF9">
    <property type="entry name" value="PROTEIN-S-ISOPRENYLCYSTEINE O-METHYLTRANSFERASE"/>
    <property type="match status" value="1"/>
</dbReference>
<keyword evidence="6" id="KW-0808">Transferase</keyword>
<protein>
    <submittedName>
        <fullName evidence="6">Isoprenylcysteine carboxylmethyltransferase family protein</fullName>
    </submittedName>
</protein>
<feature type="transmembrane region" description="Helical" evidence="5">
    <location>
        <begin position="139"/>
        <end position="166"/>
    </location>
</feature>
<proteinExistence type="predicted"/>
<feature type="transmembrane region" description="Helical" evidence="5">
    <location>
        <begin position="50"/>
        <end position="74"/>
    </location>
</feature>
<keyword evidence="2 5" id="KW-0812">Transmembrane</keyword>
<organism evidence="6 7">
    <name type="scientific">Hungatella hathewayi</name>
    <dbReference type="NCBI Taxonomy" id="154046"/>
    <lineage>
        <taxon>Bacteria</taxon>
        <taxon>Bacillati</taxon>
        <taxon>Bacillota</taxon>
        <taxon>Clostridia</taxon>
        <taxon>Lachnospirales</taxon>
        <taxon>Lachnospiraceae</taxon>
        <taxon>Hungatella</taxon>
    </lineage>
</organism>
<evidence type="ECO:0000256" key="3">
    <source>
        <dbReference type="ARBA" id="ARBA00022989"/>
    </source>
</evidence>
<keyword evidence="6" id="KW-0489">Methyltransferase</keyword>
<reference evidence="6 7" key="1">
    <citation type="submission" date="2018-08" db="EMBL/GenBank/DDBJ databases">
        <title>A genome reference for cultivated species of the human gut microbiota.</title>
        <authorList>
            <person name="Zou Y."/>
            <person name="Xue W."/>
            <person name="Luo G."/>
        </authorList>
    </citation>
    <scope>NUCLEOTIDE SEQUENCE [LARGE SCALE GENOMIC DNA]</scope>
    <source>
        <strain evidence="6 7">AF19-21</strain>
    </source>
</reference>
<evidence type="ECO:0000313" key="6">
    <source>
        <dbReference type="EMBL" id="RGC33636.1"/>
    </source>
</evidence>
<dbReference type="AlphaFoldDB" id="A0A3E2WYS7"/>
<dbReference type="GO" id="GO:0032259">
    <property type="term" value="P:methylation"/>
    <property type="evidence" value="ECO:0007669"/>
    <property type="project" value="UniProtKB-KW"/>
</dbReference>
<dbReference type="Pfam" id="PF04140">
    <property type="entry name" value="ICMT"/>
    <property type="match status" value="1"/>
</dbReference>
<feature type="transmembrane region" description="Helical" evidence="5">
    <location>
        <begin position="80"/>
        <end position="102"/>
    </location>
</feature>
<evidence type="ECO:0000256" key="2">
    <source>
        <dbReference type="ARBA" id="ARBA00022692"/>
    </source>
</evidence>
<evidence type="ECO:0000256" key="5">
    <source>
        <dbReference type="SAM" id="Phobius"/>
    </source>
</evidence>
<accession>A0A3E2WYS7</accession>
<name>A0A3E2WYS7_9FIRM</name>
<comment type="caution">
    <text evidence="6">The sequence shown here is derived from an EMBL/GenBank/DDBJ whole genome shotgun (WGS) entry which is preliminary data.</text>
</comment>
<dbReference type="Gene3D" id="1.20.120.1630">
    <property type="match status" value="1"/>
</dbReference>
<dbReference type="Proteomes" id="UP000261111">
    <property type="component" value="Unassembled WGS sequence"/>
</dbReference>
<keyword evidence="3 5" id="KW-1133">Transmembrane helix</keyword>
<evidence type="ECO:0000256" key="4">
    <source>
        <dbReference type="ARBA" id="ARBA00023136"/>
    </source>
</evidence>
<gene>
    <name evidence="6" type="ORF">DWX41_05515</name>
</gene>
<evidence type="ECO:0000313" key="7">
    <source>
        <dbReference type="Proteomes" id="UP000261111"/>
    </source>
</evidence>
<keyword evidence="4 5" id="KW-0472">Membrane</keyword>
<comment type="subcellular location">
    <subcellularLocation>
        <location evidence="1">Membrane</location>
        <topology evidence="1">Multi-pass membrane protein</topology>
    </subcellularLocation>
</comment>
<dbReference type="PANTHER" id="PTHR12714">
    <property type="entry name" value="PROTEIN-S ISOPRENYLCYSTEINE O-METHYLTRANSFERASE"/>
    <property type="match status" value="1"/>
</dbReference>
<feature type="transmembrane region" description="Helical" evidence="5">
    <location>
        <begin position="6"/>
        <end position="29"/>
    </location>
</feature>
<evidence type="ECO:0000256" key="1">
    <source>
        <dbReference type="ARBA" id="ARBA00004141"/>
    </source>
</evidence>
<dbReference type="GO" id="GO:0016020">
    <property type="term" value="C:membrane"/>
    <property type="evidence" value="ECO:0007669"/>
    <property type="project" value="UniProtKB-SubCell"/>
</dbReference>
<dbReference type="InterPro" id="IPR007269">
    <property type="entry name" value="ICMT_MeTrfase"/>
</dbReference>
<dbReference type="EMBL" id="QVIA01000005">
    <property type="protein sequence ID" value="RGC33636.1"/>
    <property type="molecule type" value="Genomic_DNA"/>
</dbReference>